<name>A0A7W7ME43_9ACTN</name>
<keyword evidence="1" id="KW-1133">Transmembrane helix</keyword>
<dbReference type="PANTHER" id="PTHR34512">
    <property type="entry name" value="CELL SURFACE PROTEIN"/>
    <property type="match status" value="1"/>
</dbReference>
<dbReference type="Gene3D" id="2.130.10.10">
    <property type="entry name" value="YVTN repeat-like/Quinoprotein amine dehydrogenase"/>
    <property type="match status" value="2"/>
</dbReference>
<dbReference type="InterPro" id="IPR002372">
    <property type="entry name" value="PQQ_rpt_dom"/>
</dbReference>
<keyword evidence="1" id="KW-0812">Transmembrane</keyword>
<dbReference type="EMBL" id="BOMP01000076">
    <property type="protein sequence ID" value="GIE41705.1"/>
    <property type="molecule type" value="Genomic_DNA"/>
</dbReference>
<evidence type="ECO:0000313" key="6">
    <source>
        <dbReference type="Proteomes" id="UP000631312"/>
    </source>
</evidence>
<dbReference type="EMBL" id="JACHNC010000001">
    <property type="protein sequence ID" value="MBB4746882.1"/>
    <property type="molecule type" value="Genomic_DNA"/>
</dbReference>
<proteinExistence type="predicted"/>
<dbReference type="Pfam" id="PF13360">
    <property type="entry name" value="PQQ_2"/>
    <property type="match status" value="1"/>
</dbReference>
<dbReference type="AlphaFoldDB" id="A0A7W7ME43"/>
<evidence type="ECO:0000313" key="5">
    <source>
        <dbReference type="Proteomes" id="UP000590511"/>
    </source>
</evidence>
<accession>A0A7W7ME43</accession>
<dbReference type="InterPro" id="IPR011047">
    <property type="entry name" value="Quinoprotein_ADH-like_sf"/>
</dbReference>
<dbReference type="Proteomes" id="UP000631312">
    <property type="component" value="Unassembled WGS sequence"/>
</dbReference>
<evidence type="ECO:0000313" key="3">
    <source>
        <dbReference type="EMBL" id="GIE41705.1"/>
    </source>
</evidence>
<evidence type="ECO:0000256" key="1">
    <source>
        <dbReference type="SAM" id="Phobius"/>
    </source>
</evidence>
<organism evidence="4 5">
    <name type="scientific">Actinoplanes lobatus</name>
    <dbReference type="NCBI Taxonomy" id="113568"/>
    <lineage>
        <taxon>Bacteria</taxon>
        <taxon>Bacillati</taxon>
        <taxon>Actinomycetota</taxon>
        <taxon>Actinomycetes</taxon>
        <taxon>Micromonosporales</taxon>
        <taxon>Micromonosporaceae</taxon>
        <taxon>Actinoplanes</taxon>
    </lineage>
</organism>
<reference evidence="3 6" key="2">
    <citation type="submission" date="2021-01" db="EMBL/GenBank/DDBJ databases">
        <title>Whole genome shotgun sequence of Actinoplanes lobatus NBRC 12513.</title>
        <authorList>
            <person name="Komaki H."/>
            <person name="Tamura T."/>
        </authorList>
    </citation>
    <scope>NUCLEOTIDE SEQUENCE [LARGE SCALE GENOMIC DNA]</scope>
    <source>
        <strain evidence="3 6">NBRC 12513</strain>
    </source>
</reference>
<evidence type="ECO:0000313" key="4">
    <source>
        <dbReference type="EMBL" id="MBB4746882.1"/>
    </source>
</evidence>
<gene>
    <name evidence="3" type="ORF">Alo02nite_46030</name>
    <name evidence="4" type="ORF">BJ964_001043</name>
</gene>
<keyword evidence="1" id="KW-0472">Membrane</keyword>
<dbReference type="Proteomes" id="UP000590511">
    <property type="component" value="Unassembled WGS sequence"/>
</dbReference>
<sequence length="448" mass="48141">MTVIELGDVSRIPAEPPDPEPAPEFQRGTVRRLVLIGLSLLCAVLLSASVPPGPAGFRRLWSVPFGQADTMAIRGDLAFVHRARPGGAELTAYDLATGEVRWVRVTGGQVSWLSGGQNEEVLLIPGNEQTVEVQYDDGSRGVEIYGGTVTALDPATGTPLWKHAGFQEWADTRGTVLLYEYDRDGLAAVRVVRARDGELLWERRLENAQSAMLQVDGSAPAHVVLISADGGTTVLRYADGGTVVGRRLPWTPLRPSTGRGSSLFTATGLVLVTENLAEHHAKVTAYRVGTLERLWERESDENPYVQDCGPVLCLVAGTDIIALDPATGTERWRRPGQVNVGSLPGDRMLISDAGDNAQQTVLRSADGRVLGSGGRGTVVHYNREDGSMLLSRALPPDYNQAVLRRLDLVTGRSAVLGIIPISRDGFCDGDGRYIGCRDGNDITFTAVG</sequence>
<feature type="domain" description="Pyrrolo-quinoline quinone repeat" evidence="2">
    <location>
        <begin position="143"/>
        <end position="333"/>
    </location>
</feature>
<dbReference type="InterPro" id="IPR015943">
    <property type="entry name" value="WD40/YVTN_repeat-like_dom_sf"/>
</dbReference>
<dbReference type="PANTHER" id="PTHR34512:SF30">
    <property type="entry name" value="OUTER MEMBRANE PROTEIN ASSEMBLY FACTOR BAMB"/>
    <property type="match status" value="1"/>
</dbReference>
<keyword evidence="6" id="KW-1185">Reference proteome</keyword>
<dbReference type="RefSeq" id="WP_188119613.1">
    <property type="nucleotide sequence ID" value="NZ_BOMP01000076.1"/>
</dbReference>
<evidence type="ECO:0000259" key="2">
    <source>
        <dbReference type="Pfam" id="PF13360"/>
    </source>
</evidence>
<feature type="transmembrane region" description="Helical" evidence="1">
    <location>
        <begin position="33"/>
        <end position="50"/>
    </location>
</feature>
<reference evidence="4 5" key="1">
    <citation type="submission" date="2020-08" db="EMBL/GenBank/DDBJ databases">
        <title>Sequencing the genomes of 1000 actinobacteria strains.</title>
        <authorList>
            <person name="Klenk H.-P."/>
        </authorList>
    </citation>
    <scope>NUCLEOTIDE SEQUENCE [LARGE SCALE GENOMIC DNA]</scope>
    <source>
        <strain evidence="4 5">DSM 43150</strain>
    </source>
</reference>
<dbReference type="SUPFAM" id="SSF50998">
    <property type="entry name" value="Quinoprotein alcohol dehydrogenase-like"/>
    <property type="match status" value="2"/>
</dbReference>
<protein>
    <submittedName>
        <fullName evidence="4">Outer membrane protein assembly factor BamB</fullName>
    </submittedName>
</protein>
<comment type="caution">
    <text evidence="4">The sequence shown here is derived from an EMBL/GenBank/DDBJ whole genome shotgun (WGS) entry which is preliminary data.</text>
</comment>